<dbReference type="Proteomes" id="UP000627464">
    <property type="component" value="Unassembled WGS sequence"/>
</dbReference>
<dbReference type="EMBL" id="BMFZ01000006">
    <property type="protein sequence ID" value="GGA48046.1"/>
    <property type="molecule type" value="Genomic_DNA"/>
</dbReference>
<evidence type="ECO:0000313" key="2">
    <source>
        <dbReference type="Proteomes" id="UP000627464"/>
    </source>
</evidence>
<reference evidence="2" key="1">
    <citation type="journal article" date="2019" name="Int. J. Syst. Evol. Microbiol.">
        <title>The Global Catalogue of Microorganisms (GCM) 10K type strain sequencing project: providing services to taxonomists for standard genome sequencing and annotation.</title>
        <authorList>
            <consortium name="The Broad Institute Genomics Platform"/>
            <consortium name="The Broad Institute Genome Sequencing Center for Infectious Disease"/>
            <person name="Wu L."/>
            <person name="Ma J."/>
        </authorList>
    </citation>
    <scope>NUCLEOTIDE SEQUENCE [LARGE SCALE GENOMIC DNA]</scope>
    <source>
        <strain evidence="2">CGMCC 1.12806</strain>
    </source>
</reference>
<proteinExistence type="predicted"/>
<accession>A0ABQ1GQG2</accession>
<comment type="caution">
    <text evidence="1">The sequence shown here is derived from an EMBL/GenBank/DDBJ whole genome shotgun (WGS) entry which is preliminary data.</text>
</comment>
<gene>
    <name evidence="1" type="ORF">GCM10011328_23980</name>
</gene>
<keyword evidence="2" id="KW-1185">Reference proteome</keyword>
<organism evidence="1 2">
    <name type="scientific">Hafnia psychrotolerans</name>
    <dbReference type="NCBI Taxonomy" id="1477018"/>
    <lineage>
        <taxon>Bacteria</taxon>
        <taxon>Pseudomonadati</taxon>
        <taxon>Pseudomonadota</taxon>
        <taxon>Gammaproteobacteria</taxon>
        <taxon>Enterobacterales</taxon>
        <taxon>Hafniaceae</taxon>
        <taxon>Hafnia</taxon>
    </lineage>
</organism>
<sequence length="74" mass="8271">MRKGTNIEETPGTGMLNSEIRTYRVKISKMKTIVIIILEEIKTRALRGFFALLHGFQHDNLLLIISAGINDGGD</sequence>
<name>A0ABQ1GQG2_9GAMM</name>
<evidence type="ECO:0000313" key="1">
    <source>
        <dbReference type="EMBL" id="GGA48046.1"/>
    </source>
</evidence>
<protein>
    <submittedName>
        <fullName evidence="1">Uncharacterized protein</fullName>
    </submittedName>
</protein>